<dbReference type="STRING" id="194439.CT1104"/>
<accession>Q8KDE8</accession>
<reference evidence="1 2" key="1">
    <citation type="journal article" date="2002" name="Proc. Natl. Acad. Sci. U.S.A.">
        <title>The complete genome sequence of Chlorobium tepidum TLS, a photosynthetic, anaerobic, green-sulfur bacterium.</title>
        <authorList>
            <person name="Eisen J.A."/>
            <person name="Nelson K.E."/>
            <person name="Paulsen I.T."/>
            <person name="Heidelberg J.F."/>
            <person name="Wu M."/>
            <person name="Dodson R.J."/>
            <person name="Deboy R."/>
            <person name="Gwinn M.L."/>
            <person name="Nelson W.C."/>
            <person name="Haft D.H."/>
            <person name="Hickey E.K."/>
            <person name="Peterson J.D."/>
            <person name="Durkin A.S."/>
            <person name="Kolonay J.L."/>
            <person name="Yang F."/>
            <person name="Holt I."/>
            <person name="Umayam L.A."/>
            <person name="Mason T."/>
            <person name="Brenner M."/>
            <person name="Shea T.P."/>
            <person name="Parksey D."/>
            <person name="Nierman W.C."/>
            <person name="Feldblyum T.V."/>
            <person name="Hansen C.L."/>
            <person name="Craven M.B."/>
            <person name="Radune D."/>
            <person name="Vamathevan J."/>
            <person name="Khouri H."/>
            <person name="White O."/>
            <person name="Gruber T.M."/>
            <person name="Ketchum K.A."/>
            <person name="Venter J.C."/>
            <person name="Tettelin H."/>
            <person name="Bryant D.A."/>
            <person name="Fraser C.M."/>
        </authorList>
    </citation>
    <scope>NUCLEOTIDE SEQUENCE [LARGE SCALE GENOMIC DNA]</scope>
    <source>
        <strain evidence="2">ATCC 49652 / DSM 12025 / NBRC 103806 / TLS</strain>
    </source>
</reference>
<evidence type="ECO:0000313" key="2">
    <source>
        <dbReference type="Proteomes" id="UP000001007"/>
    </source>
</evidence>
<sequence length="58" mass="6750">MRSKDWERTNGWSGFVKVSKQKVIQGMSEIRIVRAVTRKPSRVIPHYRSATFSFKPPS</sequence>
<organism evidence="1 2">
    <name type="scientific">Chlorobaculum tepidum (strain ATCC 49652 / DSM 12025 / NBRC 103806 / TLS)</name>
    <name type="common">Chlorobium tepidum</name>
    <dbReference type="NCBI Taxonomy" id="194439"/>
    <lineage>
        <taxon>Bacteria</taxon>
        <taxon>Pseudomonadati</taxon>
        <taxon>Chlorobiota</taxon>
        <taxon>Chlorobiia</taxon>
        <taxon>Chlorobiales</taxon>
        <taxon>Chlorobiaceae</taxon>
        <taxon>Chlorobaculum</taxon>
    </lineage>
</organism>
<dbReference type="Proteomes" id="UP000001007">
    <property type="component" value="Chromosome"/>
</dbReference>
<dbReference type="EMBL" id="AE006470">
    <property type="protein sequence ID" value="AAM72337.1"/>
    <property type="molecule type" value="Genomic_DNA"/>
</dbReference>
<dbReference type="KEGG" id="cte:CT1104"/>
<gene>
    <name evidence="1" type="ordered locus">CT1104</name>
</gene>
<evidence type="ECO:0000313" key="1">
    <source>
        <dbReference type="EMBL" id="AAM72337.1"/>
    </source>
</evidence>
<name>Q8KDE8_CHLTE</name>
<dbReference type="EnsemblBacteria" id="AAM72337">
    <property type="protein sequence ID" value="AAM72337"/>
    <property type="gene ID" value="CT1104"/>
</dbReference>
<dbReference type="HOGENOM" id="CLU_2971084_0_0_10"/>
<dbReference type="AlphaFoldDB" id="Q8KDE8"/>
<proteinExistence type="predicted"/>
<keyword evidence="2" id="KW-1185">Reference proteome</keyword>
<protein>
    <submittedName>
        <fullName evidence="1">Uncharacterized protein</fullName>
    </submittedName>
</protein>